<dbReference type="InterPro" id="IPR010998">
    <property type="entry name" value="Integrase_recombinase_N"/>
</dbReference>
<comment type="similarity">
    <text evidence="1">Belongs to the 'phage' integrase family.</text>
</comment>
<dbReference type="EMBL" id="CACVAS010000110">
    <property type="protein sequence ID" value="CAA6821083.1"/>
    <property type="molecule type" value="Genomic_DNA"/>
</dbReference>
<evidence type="ECO:0000313" key="8">
    <source>
        <dbReference type="EMBL" id="CAA6821083.1"/>
    </source>
</evidence>
<dbReference type="PANTHER" id="PTHR30629">
    <property type="entry name" value="PROPHAGE INTEGRASE"/>
    <property type="match status" value="1"/>
</dbReference>
<evidence type="ECO:0000256" key="3">
    <source>
        <dbReference type="ARBA" id="ARBA00023125"/>
    </source>
</evidence>
<dbReference type="InterPro" id="IPR053876">
    <property type="entry name" value="Phage_int_M"/>
</dbReference>
<accession>A0A6S6TXM8</accession>
<dbReference type="InterPro" id="IPR013762">
    <property type="entry name" value="Integrase-like_cat_sf"/>
</dbReference>
<dbReference type="AlphaFoldDB" id="A0A6S6TXM8"/>
<dbReference type="GO" id="GO:0015074">
    <property type="term" value="P:DNA integration"/>
    <property type="evidence" value="ECO:0007669"/>
    <property type="project" value="UniProtKB-KW"/>
</dbReference>
<feature type="non-terminal residue" evidence="8">
    <location>
        <position position="247"/>
    </location>
</feature>
<protein>
    <submittedName>
        <fullName evidence="8">Integrase</fullName>
    </submittedName>
</protein>
<evidence type="ECO:0000256" key="1">
    <source>
        <dbReference type="ARBA" id="ARBA00008857"/>
    </source>
</evidence>
<dbReference type="InterPro" id="IPR044068">
    <property type="entry name" value="CB"/>
</dbReference>
<organism evidence="8">
    <name type="scientific">uncultured Sulfurovum sp</name>
    <dbReference type="NCBI Taxonomy" id="269237"/>
    <lineage>
        <taxon>Bacteria</taxon>
        <taxon>Pseudomonadati</taxon>
        <taxon>Campylobacterota</taxon>
        <taxon>Epsilonproteobacteria</taxon>
        <taxon>Campylobacterales</taxon>
        <taxon>Sulfurovaceae</taxon>
        <taxon>Sulfurovum</taxon>
        <taxon>environmental samples</taxon>
    </lineage>
</organism>
<proteinExistence type="inferred from homology"/>
<dbReference type="InterPro" id="IPR011010">
    <property type="entry name" value="DNA_brk_join_enz"/>
</dbReference>
<feature type="domain" description="Tyr recombinase" evidence="6">
    <location>
        <begin position="180"/>
        <end position="247"/>
    </location>
</feature>
<evidence type="ECO:0000259" key="6">
    <source>
        <dbReference type="PROSITE" id="PS51898"/>
    </source>
</evidence>
<evidence type="ECO:0000256" key="5">
    <source>
        <dbReference type="PROSITE-ProRule" id="PRU01248"/>
    </source>
</evidence>
<dbReference type="Pfam" id="PF22022">
    <property type="entry name" value="Phage_int_M"/>
    <property type="match status" value="1"/>
</dbReference>
<sequence>MSEFIKSKKFTGVSHKLLKNKDKSYYISYKMNDKFKRVHIGKKSEGITEAFCHQKRNDAINKLKFGDTDSIIKTKVHVDTFDTITQRYLAYFQIHNKDSKNHLSRYNNHLKPFLGDKPINEVSIADLENIQREKLKTLAPQTVNHIIQLVGTIFNYNIKHKYIKVENPVMQTKLLKVNNERLRYLDTTEINELMKKVEDNQQLLLFVKLALHTGARLHTVCNIKKKDINLQKQTILLHDFKNQSFYT</sequence>
<evidence type="ECO:0000259" key="7">
    <source>
        <dbReference type="PROSITE" id="PS51900"/>
    </source>
</evidence>
<evidence type="ECO:0000256" key="4">
    <source>
        <dbReference type="ARBA" id="ARBA00023172"/>
    </source>
</evidence>
<dbReference type="PANTHER" id="PTHR30629:SF2">
    <property type="entry name" value="PROPHAGE INTEGRASE INTS-RELATED"/>
    <property type="match status" value="1"/>
</dbReference>
<evidence type="ECO:0000256" key="2">
    <source>
        <dbReference type="ARBA" id="ARBA00022908"/>
    </source>
</evidence>
<dbReference type="InterPro" id="IPR002104">
    <property type="entry name" value="Integrase_catalytic"/>
</dbReference>
<dbReference type="PROSITE" id="PS51900">
    <property type="entry name" value="CB"/>
    <property type="match status" value="1"/>
</dbReference>
<dbReference type="SUPFAM" id="SSF56349">
    <property type="entry name" value="DNA breaking-rejoining enzymes"/>
    <property type="match status" value="1"/>
</dbReference>
<name>A0A6S6TXM8_9BACT</name>
<keyword evidence="4" id="KW-0233">DNA recombination</keyword>
<keyword evidence="2" id="KW-0229">DNA integration</keyword>
<dbReference type="Gene3D" id="1.10.150.130">
    <property type="match status" value="1"/>
</dbReference>
<gene>
    <name evidence="8" type="ORF">HELGO_WM46380</name>
</gene>
<dbReference type="Pfam" id="PF00589">
    <property type="entry name" value="Phage_integrase"/>
    <property type="match status" value="1"/>
</dbReference>
<keyword evidence="3 5" id="KW-0238">DNA-binding</keyword>
<dbReference type="GO" id="GO:0006310">
    <property type="term" value="P:DNA recombination"/>
    <property type="evidence" value="ECO:0007669"/>
    <property type="project" value="UniProtKB-KW"/>
</dbReference>
<dbReference type="Gene3D" id="1.10.443.10">
    <property type="entry name" value="Intergrase catalytic core"/>
    <property type="match status" value="1"/>
</dbReference>
<reference evidence="8" key="1">
    <citation type="submission" date="2020-01" db="EMBL/GenBank/DDBJ databases">
        <authorList>
            <person name="Meier V. D."/>
            <person name="Meier V D."/>
        </authorList>
    </citation>
    <scope>NUCLEOTIDE SEQUENCE</scope>
    <source>
        <strain evidence="8">HLG_WM_MAG_01</strain>
    </source>
</reference>
<feature type="domain" description="Core-binding (CB)" evidence="7">
    <location>
        <begin position="79"/>
        <end position="158"/>
    </location>
</feature>
<dbReference type="GO" id="GO:0003677">
    <property type="term" value="F:DNA binding"/>
    <property type="evidence" value="ECO:0007669"/>
    <property type="project" value="UniProtKB-UniRule"/>
</dbReference>
<dbReference type="PROSITE" id="PS51898">
    <property type="entry name" value="TYR_RECOMBINASE"/>
    <property type="match status" value="1"/>
</dbReference>
<dbReference type="InterPro" id="IPR050808">
    <property type="entry name" value="Phage_Integrase"/>
</dbReference>